<protein>
    <submittedName>
        <fullName evidence="1">Uncharacterized protein</fullName>
    </submittedName>
</protein>
<accession>K9VNK6</accession>
<organism evidence="1 2">
    <name type="scientific">Phormidium nigroviride PCC 7112</name>
    <dbReference type="NCBI Taxonomy" id="179408"/>
    <lineage>
        <taxon>Bacteria</taxon>
        <taxon>Bacillati</taxon>
        <taxon>Cyanobacteriota</taxon>
        <taxon>Cyanophyceae</taxon>
        <taxon>Oscillatoriophycideae</taxon>
        <taxon>Oscillatoriales</taxon>
        <taxon>Oscillatoriaceae</taxon>
        <taxon>Phormidium</taxon>
    </lineage>
</organism>
<dbReference type="KEGG" id="oni:Osc7112_5450"/>
<dbReference type="Proteomes" id="UP000010478">
    <property type="component" value="Chromosome"/>
</dbReference>
<proteinExistence type="predicted"/>
<dbReference type="HOGENOM" id="CLU_3330933_0_0_3"/>
<keyword evidence="2" id="KW-1185">Reference proteome</keyword>
<dbReference type="InterPro" id="IPR032568">
    <property type="entry name" value="DUF4926"/>
</dbReference>
<dbReference type="AlphaFoldDB" id="K9VNK6"/>
<dbReference type="RefSeq" id="WP_015178889.1">
    <property type="nucleotide sequence ID" value="NC_019729.1"/>
</dbReference>
<sequence length="38" mass="4350">MKFALFSQVALRENIPKYNLRKGITGTIVEKSPMPENQ</sequence>
<dbReference type="Pfam" id="PF16277">
    <property type="entry name" value="DUF4926"/>
    <property type="match status" value="1"/>
</dbReference>
<evidence type="ECO:0000313" key="2">
    <source>
        <dbReference type="Proteomes" id="UP000010478"/>
    </source>
</evidence>
<dbReference type="EMBL" id="CP003614">
    <property type="protein sequence ID" value="AFZ09683.1"/>
    <property type="molecule type" value="Genomic_DNA"/>
</dbReference>
<evidence type="ECO:0000313" key="1">
    <source>
        <dbReference type="EMBL" id="AFZ09683.1"/>
    </source>
</evidence>
<name>K9VNK6_9CYAN</name>
<gene>
    <name evidence="1" type="ORF">Osc7112_5450</name>
</gene>
<reference evidence="1 2" key="1">
    <citation type="submission" date="2012-05" db="EMBL/GenBank/DDBJ databases">
        <title>Finished chromosome of genome of Oscillatoria sp. PCC 7112.</title>
        <authorList>
            <consortium name="US DOE Joint Genome Institute"/>
            <person name="Gugger M."/>
            <person name="Coursin T."/>
            <person name="Rippka R."/>
            <person name="Tandeau De Marsac N."/>
            <person name="Huntemann M."/>
            <person name="Wei C.-L."/>
            <person name="Han J."/>
            <person name="Detter J.C."/>
            <person name="Han C."/>
            <person name="Tapia R."/>
            <person name="Davenport K."/>
            <person name="Daligault H."/>
            <person name="Erkkila T."/>
            <person name="Gu W."/>
            <person name="Munk A.C.C."/>
            <person name="Teshima H."/>
            <person name="Xu Y."/>
            <person name="Chain P."/>
            <person name="Chen A."/>
            <person name="Krypides N."/>
            <person name="Mavromatis K."/>
            <person name="Markowitz V."/>
            <person name="Szeto E."/>
            <person name="Ivanova N."/>
            <person name="Mikhailova N."/>
            <person name="Ovchinnikova G."/>
            <person name="Pagani I."/>
            <person name="Pati A."/>
            <person name="Goodwin L."/>
            <person name="Peters L."/>
            <person name="Pitluck S."/>
            <person name="Woyke T."/>
            <person name="Kerfeld C."/>
        </authorList>
    </citation>
    <scope>NUCLEOTIDE SEQUENCE [LARGE SCALE GENOMIC DNA]</scope>
    <source>
        <strain evidence="1 2">PCC 7112</strain>
    </source>
</reference>